<dbReference type="Gene3D" id="1.10.10.10">
    <property type="entry name" value="Winged helix-like DNA-binding domain superfamily/Winged helix DNA-binding domain"/>
    <property type="match status" value="1"/>
</dbReference>
<dbReference type="InterPro" id="IPR036388">
    <property type="entry name" value="WH-like_DNA-bd_sf"/>
</dbReference>
<dbReference type="InterPro" id="IPR049874">
    <property type="entry name" value="ROK_cs"/>
</dbReference>
<proteinExistence type="inferred from homology"/>
<gene>
    <name evidence="4" type="ORF">OEV98_16795</name>
</gene>
<dbReference type="Proteomes" id="UP001209318">
    <property type="component" value="Unassembled WGS sequence"/>
</dbReference>
<dbReference type="InterPro" id="IPR000600">
    <property type="entry name" value="ROK"/>
</dbReference>
<keyword evidence="5" id="KW-1185">Reference proteome</keyword>
<keyword evidence="3" id="KW-0859">Xylose metabolism</keyword>
<dbReference type="PANTHER" id="PTHR18964:SF149">
    <property type="entry name" value="BIFUNCTIONAL UDP-N-ACETYLGLUCOSAMINE 2-EPIMERASE_N-ACETYLMANNOSAMINE KINASE"/>
    <property type="match status" value="1"/>
</dbReference>
<dbReference type="SUPFAM" id="SSF53067">
    <property type="entry name" value="Actin-like ATPase domain"/>
    <property type="match status" value="1"/>
</dbReference>
<dbReference type="Pfam" id="PF00480">
    <property type="entry name" value="ROK"/>
    <property type="match status" value="1"/>
</dbReference>
<comment type="function">
    <text evidence="1">Transcriptional repressor of xylose-utilizing enzymes.</text>
</comment>
<dbReference type="RefSeq" id="WP_263074512.1">
    <property type="nucleotide sequence ID" value="NZ_JAOUSF010000007.1"/>
</dbReference>
<protein>
    <submittedName>
        <fullName evidence="4">ROK family transcriptional regulator</fullName>
    </submittedName>
</protein>
<reference evidence="4" key="1">
    <citation type="submission" date="2022-10" db="EMBL/GenBank/DDBJ databases">
        <title>Description of Fervidibacillus gen. nov. in the family Fervidibacillaceae fam. nov. with two species, Fervidibacillus albus sp. nov., and Fervidibacillus halotolerans sp. nov., isolated from tidal flat sediments.</title>
        <authorList>
            <person name="Kwon K.K."/>
            <person name="Yang S.-H."/>
        </authorList>
    </citation>
    <scope>NUCLEOTIDE SEQUENCE</scope>
    <source>
        <strain evidence="4">JCM 19140</strain>
    </source>
</reference>
<evidence type="ECO:0000256" key="2">
    <source>
        <dbReference type="ARBA" id="ARBA00006479"/>
    </source>
</evidence>
<dbReference type="PROSITE" id="PS01125">
    <property type="entry name" value="ROK"/>
    <property type="match status" value="1"/>
</dbReference>
<dbReference type="EMBL" id="JAOUSF010000007">
    <property type="protein sequence ID" value="MCU9615188.1"/>
    <property type="molecule type" value="Genomic_DNA"/>
</dbReference>
<comment type="caution">
    <text evidence="4">The sequence shown here is derived from an EMBL/GenBank/DDBJ whole genome shotgun (WGS) entry which is preliminary data.</text>
</comment>
<accession>A0AAE3IV66</accession>
<evidence type="ECO:0000256" key="1">
    <source>
        <dbReference type="ARBA" id="ARBA00002486"/>
    </source>
</evidence>
<keyword evidence="3" id="KW-0119">Carbohydrate metabolism</keyword>
<comment type="similarity">
    <text evidence="2">Belongs to the ROK (NagC/XylR) family.</text>
</comment>
<dbReference type="InterPro" id="IPR036390">
    <property type="entry name" value="WH_DNA-bd_sf"/>
</dbReference>
<evidence type="ECO:0000313" key="5">
    <source>
        <dbReference type="Proteomes" id="UP001209318"/>
    </source>
</evidence>
<dbReference type="InterPro" id="IPR043129">
    <property type="entry name" value="ATPase_NBD"/>
</dbReference>
<dbReference type="GO" id="GO:0042732">
    <property type="term" value="P:D-xylose metabolic process"/>
    <property type="evidence" value="ECO:0007669"/>
    <property type="project" value="UniProtKB-KW"/>
</dbReference>
<dbReference type="PANTHER" id="PTHR18964">
    <property type="entry name" value="ROK (REPRESSOR, ORF, KINASE) FAMILY"/>
    <property type="match status" value="1"/>
</dbReference>
<dbReference type="SUPFAM" id="SSF46785">
    <property type="entry name" value="Winged helix' DNA-binding domain"/>
    <property type="match status" value="1"/>
</dbReference>
<dbReference type="Gene3D" id="3.30.420.40">
    <property type="match status" value="2"/>
</dbReference>
<organism evidence="4 5">
    <name type="scientific">Perspicuibacillus lycopersici</name>
    <dbReference type="NCBI Taxonomy" id="1325689"/>
    <lineage>
        <taxon>Bacteria</taxon>
        <taxon>Bacillati</taxon>
        <taxon>Bacillota</taxon>
        <taxon>Bacilli</taxon>
        <taxon>Bacillales</taxon>
        <taxon>Bacillaceae</taxon>
        <taxon>Perspicuibacillus</taxon>
    </lineage>
</organism>
<name>A0AAE3IV66_9BACI</name>
<evidence type="ECO:0000313" key="4">
    <source>
        <dbReference type="EMBL" id="MCU9615188.1"/>
    </source>
</evidence>
<dbReference type="AlphaFoldDB" id="A0AAE3IV66"/>
<evidence type="ECO:0000256" key="3">
    <source>
        <dbReference type="ARBA" id="ARBA00022629"/>
    </source>
</evidence>
<sequence>MVIGDSAYIKKINRSLILQKIIEHEYISRADLSKITGLNKATISVQVADLLDEGLIVETQQEHNNVGRRPIMLSINEQAGFVLGVDFNYQQLMYTVSNLKGISVQQQTVVLESEAYETVIEQLIEDIHRYQANYADSRYGLVSVTIGVHGTVNKETESIRFFPAYNWHQKNIKTDLEKALDIPIAIENNANLSAYAEKVYHYHESTNLLSVILTSGIGSGIIIDGNVHKGYHGYAGEMGHMIISPDGELCRCGNHGCWELYASEPKFLEKLAIALNLPSITIAEVETLRDENNPVVCEHFERLLHYLSIGLNNVINLYNPETIVLNSRLLHVFPNSIDRITEHLPSSVSQYREITLSQLGNNACGMGACALGIQHFLDVSEMRVKAAG</sequence>